<evidence type="ECO:0000313" key="1">
    <source>
        <dbReference type="EMBL" id="SAL88228.1"/>
    </source>
</evidence>
<organism evidence="1 2">
    <name type="scientific">Caballeronia arvi</name>
    <dbReference type="NCBI Taxonomy" id="1777135"/>
    <lineage>
        <taxon>Bacteria</taxon>
        <taxon>Pseudomonadati</taxon>
        <taxon>Pseudomonadota</taxon>
        <taxon>Betaproteobacteria</taxon>
        <taxon>Burkholderiales</taxon>
        <taxon>Burkholderiaceae</taxon>
        <taxon>Caballeronia</taxon>
    </lineage>
</organism>
<comment type="caution">
    <text evidence="1">The sequence shown here is derived from an EMBL/GenBank/DDBJ whole genome shotgun (WGS) entry which is preliminary data.</text>
</comment>
<dbReference type="RefSeq" id="WP_061152516.1">
    <property type="nucleotide sequence ID" value="NZ_FCOM02000119.1"/>
</dbReference>
<name>A0A158L4F0_9BURK</name>
<reference evidence="1" key="1">
    <citation type="submission" date="2016-01" db="EMBL/GenBank/DDBJ databases">
        <authorList>
            <person name="Peeters C."/>
        </authorList>
    </citation>
    <scope>NUCLEOTIDE SEQUENCE [LARGE SCALE GENOMIC DNA]</scope>
    <source>
        <strain evidence="1">LMG 29317</strain>
    </source>
</reference>
<dbReference type="Proteomes" id="UP000055019">
    <property type="component" value="Unassembled WGS sequence"/>
</dbReference>
<dbReference type="AlphaFoldDB" id="A0A158L4F0"/>
<dbReference type="OrthoDB" id="9112066at2"/>
<sequence length="86" mass="10252">MDFIATFRALWRRKLHFDYKQFRIDVTPLAFHGHYFARAIVYQYGSGGEIKEEIRWSGDTGKYSNDNTAMEVARQWAVAWIDENWT</sequence>
<keyword evidence="2" id="KW-1185">Reference proteome</keyword>
<accession>A0A158L4F0</accession>
<gene>
    <name evidence="1" type="ORF">AWB74_08461</name>
</gene>
<dbReference type="EMBL" id="FCOM02000119">
    <property type="protein sequence ID" value="SAL88228.1"/>
    <property type="molecule type" value="Genomic_DNA"/>
</dbReference>
<protein>
    <submittedName>
        <fullName evidence="1">Uncharacterized protein</fullName>
    </submittedName>
</protein>
<evidence type="ECO:0000313" key="2">
    <source>
        <dbReference type="Proteomes" id="UP000055019"/>
    </source>
</evidence>
<proteinExistence type="predicted"/>